<dbReference type="Pfam" id="PF00733">
    <property type="entry name" value="Asn_synthase"/>
    <property type="match status" value="1"/>
</dbReference>
<organism evidence="11 12">
    <name type="scientific">Salinarimonas soli</name>
    <dbReference type="NCBI Taxonomy" id="1638099"/>
    <lineage>
        <taxon>Bacteria</taxon>
        <taxon>Pseudomonadati</taxon>
        <taxon>Pseudomonadota</taxon>
        <taxon>Alphaproteobacteria</taxon>
        <taxon>Hyphomicrobiales</taxon>
        <taxon>Salinarimonadaceae</taxon>
        <taxon>Salinarimonas</taxon>
    </lineage>
</organism>
<evidence type="ECO:0000259" key="10">
    <source>
        <dbReference type="PROSITE" id="PS51278"/>
    </source>
</evidence>
<evidence type="ECO:0000256" key="6">
    <source>
        <dbReference type="ARBA" id="ARBA00022962"/>
    </source>
</evidence>
<evidence type="ECO:0000256" key="7">
    <source>
        <dbReference type="ARBA" id="ARBA00048741"/>
    </source>
</evidence>
<dbReference type="InterPro" id="IPR006426">
    <property type="entry name" value="Asn_synth_AEB"/>
</dbReference>
<dbReference type="AlphaFoldDB" id="A0A5B2VIX1"/>
<dbReference type="RefSeq" id="WP_149816177.1">
    <property type="nucleotide sequence ID" value="NZ_VUOA01000014.1"/>
</dbReference>
<comment type="pathway">
    <text evidence="1">Amino-acid biosynthesis; L-asparagine biosynthesis; L-asparagine from L-aspartate (L-Gln route): step 1/1.</text>
</comment>
<dbReference type="GO" id="GO:0005524">
    <property type="term" value="F:ATP binding"/>
    <property type="evidence" value="ECO:0007669"/>
    <property type="project" value="UniProtKB-KW"/>
</dbReference>
<dbReference type="EC" id="6.3.5.4" evidence="3"/>
<evidence type="ECO:0000313" key="12">
    <source>
        <dbReference type="Proteomes" id="UP000323142"/>
    </source>
</evidence>
<dbReference type="Proteomes" id="UP000323142">
    <property type="component" value="Unassembled WGS sequence"/>
</dbReference>
<evidence type="ECO:0000256" key="1">
    <source>
        <dbReference type="ARBA" id="ARBA00005187"/>
    </source>
</evidence>
<evidence type="ECO:0000256" key="5">
    <source>
        <dbReference type="ARBA" id="ARBA00022840"/>
    </source>
</evidence>
<feature type="binding site" evidence="9">
    <location>
        <position position="257"/>
    </location>
    <ligand>
        <name>ATP</name>
        <dbReference type="ChEBI" id="CHEBI:30616"/>
    </ligand>
</feature>
<gene>
    <name evidence="11" type="primary">asnB</name>
    <name evidence="11" type="ORF">F0L46_06170</name>
</gene>
<keyword evidence="8" id="KW-0028">Amino-acid biosynthesis</keyword>
<dbReference type="PANTHER" id="PTHR43284">
    <property type="entry name" value="ASPARAGINE SYNTHETASE (GLUTAMINE-HYDROLYZING)"/>
    <property type="match status" value="1"/>
</dbReference>
<dbReference type="PROSITE" id="PS51278">
    <property type="entry name" value="GATASE_TYPE_2"/>
    <property type="match status" value="1"/>
</dbReference>
<dbReference type="Pfam" id="PF13522">
    <property type="entry name" value="GATase_6"/>
    <property type="match status" value="1"/>
</dbReference>
<dbReference type="CDD" id="cd01991">
    <property type="entry name" value="Asn_synthase_B_C"/>
    <property type="match status" value="1"/>
</dbReference>
<protein>
    <recommendedName>
        <fullName evidence="3">asparagine synthase (glutamine-hydrolyzing)</fullName>
        <ecNumber evidence="3">6.3.5.4</ecNumber>
    </recommendedName>
</protein>
<keyword evidence="4 9" id="KW-0547">Nucleotide-binding</keyword>
<evidence type="ECO:0000256" key="9">
    <source>
        <dbReference type="PIRSR" id="PIRSR001589-2"/>
    </source>
</evidence>
<keyword evidence="6 8" id="KW-0315">Glutamine amidotransferase</keyword>
<evidence type="ECO:0000256" key="4">
    <source>
        <dbReference type="ARBA" id="ARBA00022741"/>
    </source>
</evidence>
<feature type="domain" description="Glutamine amidotransferase type-2" evidence="10">
    <location>
        <begin position="2"/>
        <end position="214"/>
    </location>
</feature>
<accession>A0A5B2VIX1</accession>
<dbReference type="PIRSF" id="PIRSF001589">
    <property type="entry name" value="Asn_synthetase_glu-h"/>
    <property type="match status" value="1"/>
</dbReference>
<reference evidence="11 12" key="1">
    <citation type="submission" date="2019-09" db="EMBL/GenBank/DDBJ databases">
        <title>Salinarimonas rosea gen. nov., sp. nov., a new member of the a-2 subgroup of the Proteobacteria.</title>
        <authorList>
            <person name="Liu J."/>
        </authorList>
    </citation>
    <scope>NUCLEOTIDE SEQUENCE [LARGE SCALE GENOMIC DNA]</scope>
    <source>
        <strain evidence="11 12">BN140002</strain>
    </source>
</reference>
<feature type="binding site" evidence="9">
    <location>
        <position position="98"/>
    </location>
    <ligand>
        <name>L-glutamine</name>
        <dbReference type="ChEBI" id="CHEBI:58359"/>
    </ligand>
</feature>
<evidence type="ECO:0000313" key="11">
    <source>
        <dbReference type="EMBL" id="KAA2238229.1"/>
    </source>
</evidence>
<dbReference type="SUPFAM" id="SSF56235">
    <property type="entry name" value="N-terminal nucleophile aminohydrolases (Ntn hydrolases)"/>
    <property type="match status" value="1"/>
</dbReference>
<dbReference type="PANTHER" id="PTHR43284:SF1">
    <property type="entry name" value="ASPARAGINE SYNTHETASE"/>
    <property type="match status" value="1"/>
</dbReference>
<keyword evidence="11" id="KW-0436">Ligase</keyword>
<comment type="caution">
    <text evidence="11">The sequence shown here is derived from an EMBL/GenBank/DDBJ whole genome shotgun (WGS) entry which is preliminary data.</text>
</comment>
<dbReference type="InterPro" id="IPR001962">
    <property type="entry name" value="Asn_synthase"/>
</dbReference>
<feature type="active site" description="For GATase activity" evidence="8">
    <location>
        <position position="2"/>
    </location>
</feature>
<dbReference type="Gene3D" id="3.40.50.620">
    <property type="entry name" value="HUPs"/>
    <property type="match status" value="1"/>
</dbReference>
<dbReference type="GO" id="GO:0004066">
    <property type="term" value="F:asparagine synthase (glutamine-hydrolyzing) activity"/>
    <property type="evidence" value="ECO:0007669"/>
    <property type="project" value="UniProtKB-EC"/>
</dbReference>
<sequence length="606" mass="64636">MCGVLAWVSRRGPIDPDRLAAGLAVIGHRGPDGSGTLILPAQDGLPAIGLAHARLAILDPTARAGQPFRRDGDALCYNGELYNFRELAAGLPLSTSGDTEVLLALLRERGVEALADARGMWAFVWLDSRRRRLVAARDRYGKKPLFYAADRDGIVLASEPAAIRAVRGGALRLTDDALGTYLAEGWLLPDPNGSTHLEGLREVRPGHALMVDLETGAITEAPVEGLWPPSPPAGDLSEHLAAAVSDRLVSDRPIGLLLSGGVDSSLILSVLAARGWLDRVTCFTGDAGKSDDATYARACIAATGARAVEIPLDYGAQGTDSFLAVCRAQAKPSPLIGNVLALPSLYRAIADRGVRVVLDGTGADEVFGGYWTRYAGFAMRDAARADDAAWLAGVRAGGMLPAPLAAMSDGALARDALPLPGIHAMPEPERAALSREGAALLAAARAGDPLVGFRGGLEDALVLDSRAGRLQEWLWQNDRNAMAAGVENRSPFLDHRLLAYAATPYHAKMAGRENKRELRALFDRFTPLPTARRFEKQGFRWVYGRFLRANRPWIADLVSGSRLARRVCDMDAVTRAILDDPDADARALVQRLLVLAGLEASGAIDA</sequence>
<name>A0A5B2VIX1_9HYPH</name>
<keyword evidence="8" id="KW-0061">Asparagine biosynthesis</keyword>
<dbReference type="SUPFAM" id="SSF52402">
    <property type="entry name" value="Adenine nucleotide alpha hydrolases-like"/>
    <property type="match status" value="1"/>
</dbReference>
<dbReference type="NCBIfam" id="TIGR01536">
    <property type="entry name" value="asn_synth_AEB"/>
    <property type="match status" value="1"/>
</dbReference>
<dbReference type="GO" id="GO:0006529">
    <property type="term" value="P:asparagine biosynthetic process"/>
    <property type="evidence" value="ECO:0007669"/>
    <property type="project" value="UniProtKB-KW"/>
</dbReference>
<dbReference type="Gene3D" id="3.60.20.10">
    <property type="entry name" value="Glutamine Phosphoribosylpyrophosphate, subunit 1, domain 1"/>
    <property type="match status" value="1"/>
</dbReference>
<dbReference type="InterPro" id="IPR014729">
    <property type="entry name" value="Rossmann-like_a/b/a_fold"/>
</dbReference>
<reference evidence="11 12" key="2">
    <citation type="submission" date="2019-09" db="EMBL/GenBank/DDBJ databases">
        <authorList>
            <person name="Jin C."/>
        </authorList>
    </citation>
    <scope>NUCLEOTIDE SEQUENCE [LARGE SCALE GENOMIC DNA]</scope>
    <source>
        <strain evidence="11 12">BN140002</strain>
    </source>
</reference>
<dbReference type="InterPro" id="IPR033738">
    <property type="entry name" value="AsnB_N"/>
</dbReference>
<comment type="catalytic activity">
    <reaction evidence="7">
        <text>L-aspartate + L-glutamine + ATP + H2O = L-asparagine + L-glutamate + AMP + diphosphate + H(+)</text>
        <dbReference type="Rhea" id="RHEA:12228"/>
        <dbReference type="ChEBI" id="CHEBI:15377"/>
        <dbReference type="ChEBI" id="CHEBI:15378"/>
        <dbReference type="ChEBI" id="CHEBI:29985"/>
        <dbReference type="ChEBI" id="CHEBI:29991"/>
        <dbReference type="ChEBI" id="CHEBI:30616"/>
        <dbReference type="ChEBI" id="CHEBI:33019"/>
        <dbReference type="ChEBI" id="CHEBI:58048"/>
        <dbReference type="ChEBI" id="CHEBI:58359"/>
        <dbReference type="ChEBI" id="CHEBI:456215"/>
        <dbReference type="EC" id="6.3.5.4"/>
    </reaction>
</comment>
<dbReference type="InterPro" id="IPR029055">
    <property type="entry name" value="Ntn_hydrolases_N"/>
</dbReference>
<evidence type="ECO:0000256" key="3">
    <source>
        <dbReference type="ARBA" id="ARBA00012737"/>
    </source>
</evidence>
<evidence type="ECO:0000256" key="8">
    <source>
        <dbReference type="PIRSR" id="PIRSR001589-1"/>
    </source>
</evidence>
<evidence type="ECO:0000256" key="2">
    <source>
        <dbReference type="ARBA" id="ARBA00005752"/>
    </source>
</evidence>
<dbReference type="EMBL" id="VUOA01000014">
    <property type="protein sequence ID" value="KAA2238229.1"/>
    <property type="molecule type" value="Genomic_DNA"/>
</dbReference>
<dbReference type="GO" id="GO:0005829">
    <property type="term" value="C:cytosol"/>
    <property type="evidence" value="ECO:0007669"/>
    <property type="project" value="TreeGrafter"/>
</dbReference>
<dbReference type="InterPro" id="IPR017932">
    <property type="entry name" value="GATase_2_dom"/>
</dbReference>
<comment type="similarity">
    <text evidence="2">Belongs to the asparagine synthetase family.</text>
</comment>
<dbReference type="InterPro" id="IPR051786">
    <property type="entry name" value="ASN_synthetase/amidase"/>
</dbReference>
<dbReference type="CDD" id="cd00712">
    <property type="entry name" value="AsnB"/>
    <property type="match status" value="1"/>
</dbReference>
<proteinExistence type="inferred from homology"/>
<keyword evidence="5 9" id="KW-0067">ATP-binding</keyword>
<dbReference type="OrthoDB" id="9763290at2"/>
<keyword evidence="12" id="KW-1185">Reference proteome</keyword>